<dbReference type="AlphaFoldDB" id="A0A0L0F1W9"/>
<keyword evidence="3" id="KW-1185">Reference proteome</keyword>
<sequence length="138" mass="15036">MAPDRLSRERCESTELPTRCLDTTECTHPDTPASQPPHAHTHSSPSATSGDDSPDKHRPATDRYTHTRTQSHKSGLTYTVASRSATHLSAVPGEGSARDRPRSQPPRRICALPPKLVFKRTSTQPNLNRTSDFGTGPG</sequence>
<feature type="compositionally biased region" description="Polar residues" evidence="1">
    <location>
        <begin position="120"/>
        <end position="138"/>
    </location>
</feature>
<evidence type="ECO:0000256" key="1">
    <source>
        <dbReference type="SAM" id="MobiDB-lite"/>
    </source>
</evidence>
<reference evidence="2 3" key="1">
    <citation type="submission" date="2011-02" db="EMBL/GenBank/DDBJ databases">
        <title>The Genome Sequence of Sphaeroforma arctica JP610.</title>
        <authorList>
            <consortium name="The Broad Institute Genome Sequencing Platform"/>
            <person name="Russ C."/>
            <person name="Cuomo C."/>
            <person name="Young S.K."/>
            <person name="Zeng Q."/>
            <person name="Gargeya S."/>
            <person name="Alvarado L."/>
            <person name="Berlin A."/>
            <person name="Chapman S.B."/>
            <person name="Chen Z."/>
            <person name="Freedman E."/>
            <person name="Gellesch M."/>
            <person name="Goldberg J."/>
            <person name="Griggs A."/>
            <person name="Gujja S."/>
            <person name="Heilman E."/>
            <person name="Heiman D."/>
            <person name="Howarth C."/>
            <person name="Mehta T."/>
            <person name="Neiman D."/>
            <person name="Pearson M."/>
            <person name="Roberts A."/>
            <person name="Saif S."/>
            <person name="Shea T."/>
            <person name="Shenoy N."/>
            <person name="Sisk P."/>
            <person name="Stolte C."/>
            <person name="Sykes S."/>
            <person name="White J."/>
            <person name="Yandava C."/>
            <person name="Burger G."/>
            <person name="Gray M.W."/>
            <person name="Holland P.W.H."/>
            <person name="King N."/>
            <person name="Lang F.B.F."/>
            <person name="Roger A.J."/>
            <person name="Ruiz-Trillo I."/>
            <person name="Haas B."/>
            <person name="Nusbaum C."/>
            <person name="Birren B."/>
        </authorList>
    </citation>
    <scope>NUCLEOTIDE SEQUENCE [LARGE SCALE GENOMIC DNA]</scope>
    <source>
        <strain evidence="2 3">JP610</strain>
    </source>
</reference>
<feature type="compositionally biased region" description="Polar residues" evidence="1">
    <location>
        <begin position="72"/>
        <end position="87"/>
    </location>
</feature>
<gene>
    <name evidence="2" type="ORF">SARC_16872</name>
</gene>
<feature type="compositionally biased region" description="Basic and acidic residues" evidence="1">
    <location>
        <begin position="1"/>
        <end position="13"/>
    </location>
</feature>
<feature type="compositionally biased region" description="Basic and acidic residues" evidence="1">
    <location>
        <begin position="53"/>
        <end position="65"/>
    </location>
</feature>
<dbReference type="GeneID" id="25917376"/>
<protein>
    <submittedName>
        <fullName evidence="2">Uncharacterized protein</fullName>
    </submittedName>
</protein>
<accession>A0A0L0F1W9</accession>
<feature type="region of interest" description="Disordered" evidence="1">
    <location>
        <begin position="1"/>
        <end position="138"/>
    </location>
</feature>
<name>A0A0L0F1W9_9EUKA</name>
<evidence type="ECO:0000313" key="3">
    <source>
        <dbReference type="Proteomes" id="UP000054560"/>
    </source>
</evidence>
<organism evidence="2 3">
    <name type="scientific">Sphaeroforma arctica JP610</name>
    <dbReference type="NCBI Taxonomy" id="667725"/>
    <lineage>
        <taxon>Eukaryota</taxon>
        <taxon>Ichthyosporea</taxon>
        <taxon>Ichthyophonida</taxon>
        <taxon>Sphaeroforma</taxon>
    </lineage>
</organism>
<dbReference type="RefSeq" id="XP_014144501.1">
    <property type="nucleotide sequence ID" value="XM_014289026.1"/>
</dbReference>
<dbReference type="Proteomes" id="UP000054560">
    <property type="component" value="Unassembled WGS sequence"/>
</dbReference>
<feature type="compositionally biased region" description="Low complexity" evidence="1">
    <location>
        <begin position="31"/>
        <end position="49"/>
    </location>
</feature>
<proteinExistence type="predicted"/>
<evidence type="ECO:0000313" key="2">
    <source>
        <dbReference type="EMBL" id="KNC70599.1"/>
    </source>
</evidence>
<dbReference type="EMBL" id="KQ250701">
    <property type="protein sequence ID" value="KNC70599.1"/>
    <property type="molecule type" value="Genomic_DNA"/>
</dbReference>